<keyword evidence="3" id="KW-1185">Reference proteome</keyword>
<dbReference type="KEGG" id="dpx:DAPPUDRAFT_300363"/>
<feature type="chain" id="PRO_5003237185" evidence="1">
    <location>
        <begin position="20"/>
        <end position="242"/>
    </location>
</feature>
<gene>
    <name evidence="2" type="ORF">DAPPUDRAFT_300363</name>
</gene>
<keyword evidence="1" id="KW-0732">Signal</keyword>
<dbReference type="EMBL" id="GL732532">
    <property type="protein sequence ID" value="EFX85623.1"/>
    <property type="molecule type" value="Genomic_DNA"/>
</dbReference>
<organism evidence="2 3">
    <name type="scientific">Daphnia pulex</name>
    <name type="common">Water flea</name>
    <dbReference type="NCBI Taxonomy" id="6669"/>
    <lineage>
        <taxon>Eukaryota</taxon>
        <taxon>Metazoa</taxon>
        <taxon>Ecdysozoa</taxon>
        <taxon>Arthropoda</taxon>
        <taxon>Crustacea</taxon>
        <taxon>Branchiopoda</taxon>
        <taxon>Diplostraca</taxon>
        <taxon>Cladocera</taxon>
        <taxon>Anomopoda</taxon>
        <taxon>Daphniidae</taxon>
        <taxon>Daphnia</taxon>
    </lineage>
</organism>
<proteinExistence type="predicted"/>
<dbReference type="HOGENOM" id="CLU_1148196_0_0_1"/>
<name>E9G5J1_DAPPU</name>
<feature type="signal peptide" evidence="1">
    <location>
        <begin position="1"/>
        <end position="19"/>
    </location>
</feature>
<dbReference type="InParanoid" id="E9G5J1"/>
<sequence length="242" mass="26401">MNLLAILLIVCSACWMCQAYPHEKLHDHDHEHHHHHDIIDLAAKIAASKMKDIVNESETLKPTELMSCIPQDYRTKVHELCDVKLHEQPGQDHSPPAAAECVLTMIKALDNVTGLLDVAVLKMQTIDISSLTAEQRKLASAKLESCVESKIESNFTLLGPPPVMAAKNMTMDKMSPVMKKYSQRSNPMRVMVCVACALIENGCSSVAVDMKADLVAALVGLDSSVSSEDNSAHDDDGGHSHA</sequence>
<reference evidence="2 3" key="1">
    <citation type="journal article" date="2011" name="Science">
        <title>The ecoresponsive genome of Daphnia pulex.</title>
        <authorList>
            <person name="Colbourne J.K."/>
            <person name="Pfrender M.E."/>
            <person name="Gilbert D."/>
            <person name="Thomas W.K."/>
            <person name="Tucker A."/>
            <person name="Oakley T.H."/>
            <person name="Tokishita S."/>
            <person name="Aerts A."/>
            <person name="Arnold G.J."/>
            <person name="Basu M.K."/>
            <person name="Bauer D.J."/>
            <person name="Caceres C.E."/>
            <person name="Carmel L."/>
            <person name="Casola C."/>
            <person name="Choi J.H."/>
            <person name="Detter J.C."/>
            <person name="Dong Q."/>
            <person name="Dusheyko S."/>
            <person name="Eads B.D."/>
            <person name="Frohlich T."/>
            <person name="Geiler-Samerotte K.A."/>
            <person name="Gerlach D."/>
            <person name="Hatcher P."/>
            <person name="Jogdeo S."/>
            <person name="Krijgsveld J."/>
            <person name="Kriventseva E.V."/>
            <person name="Kultz D."/>
            <person name="Laforsch C."/>
            <person name="Lindquist E."/>
            <person name="Lopez J."/>
            <person name="Manak J.R."/>
            <person name="Muller J."/>
            <person name="Pangilinan J."/>
            <person name="Patwardhan R.P."/>
            <person name="Pitluck S."/>
            <person name="Pritham E.J."/>
            <person name="Rechtsteiner A."/>
            <person name="Rho M."/>
            <person name="Rogozin I.B."/>
            <person name="Sakarya O."/>
            <person name="Salamov A."/>
            <person name="Schaack S."/>
            <person name="Shapiro H."/>
            <person name="Shiga Y."/>
            <person name="Skalitzky C."/>
            <person name="Smith Z."/>
            <person name="Souvorov A."/>
            <person name="Sung W."/>
            <person name="Tang Z."/>
            <person name="Tsuchiya D."/>
            <person name="Tu H."/>
            <person name="Vos H."/>
            <person name="Wang M."/>
            <person name="Wolf Y.I."/>
            <person name="Yamagata H."/>
            <person name="Yamada T."/>
            <person name="Ye Y."/>
            <person name="Shaw J.R."/>
            <person name="Andrews J."/>
            <person name="Crease T.J."/>
            <person name="Tang H."/>
            <person name="Lucas S.M."/>
            <person name="Robertson H.M."/>
            <person name="Bork P."/>
            <person name="Koonin E.V."/>
            <person name="Zdobnov E.M."/>
            <person name="Grigoriev I.V."/>
            <person name="Lynch M."/>
            <person name="Boore J.L."/>
        </authorList>
    </citation>
    <scope>NUCLEOTIDE SEQUENCE [LARGE SCALE GENOMIC DNA]</scope>
</reference>
<dbReference type="AlphaFoldDB" id="E9G5J1"/>
<evidence type="ECO:0000256" key="1">
    <source>
        <dbReference type="SAM" id="SignalP"/>
    </source>
</evidence>
<dbReference type="OrthoDB" id="6362159at2759"/>
<protein>
    <submittedName>
        <fullName evidence="2">Uncharacterized protein</fullName>
    </submittedName>
</protein>
<accession>E9G5J1</accession>
<dbReference type="Proteomes" id="UP000000305">
    <property type="component" value="Unassembled WGS sequence"/>
</dbReference>
<evidence type="ECO:0000313" key="2">
    <source>
        <dbReference type="EMBL" id="EFX85623.1"/>
    </source>
</evidence>
<evidence type="ECO:0000313" key="3">
    <source>
        <dbReference type="Proteomes" id="UP000000305"/>
    </source>
</evidence>